<feature type="compositionally biased region" description="Polar residues" evidence="2">
    <location>
        <begin position="70"/>
        <end position="86"/>
    </location>
</feature>
<dbReference type="InterPro" id="IPR050209">
    <property type="entry name" value="Rab_GTPases_membrane_traffic"/>
</dbReference>
<dbReference type="InterPro" id="IPR005225">
    <property type="entry name" value="Small_GTP-bd"/>
</dbReference>
<dbReference type="SMART" id="SM00175">
    <property type="entry name" value="RAB"/>
    <property type="match status" value="1"/>
</dbReference>
<dbReference type="FunFam" id="3.40.50.300:FF:001447">
    <property type="entry name" value="Ras-related protein Rab-1B"/>
    <property type="match status" value="1"/>
</dbReference>
<protein>
    <submittedName>
        <fullName evidence="3">Ras-domain-containing protein</fullName>
    </submittedName>
</protein>
<dbReference type="SMART" id="SM00177">
    <property type="entry name" value="ARF"/>
    <property type="match status" value="1"/>
</dbReference>
<dbReference type="NCBIfam" id="TIGR00231">
    <property type="entry name" value="small_GTP"/>
    <property type="match status" value="1"/>
</dbReference>
<dbReference type="SMART" id="SM00174">
    <property type="entry name" value="RHO"/>
    <property type="match status" value="1"/>
</dbReference>
<dbReference type="PRINTS" id="PR00449">
    <property type="entry name" value="RASTRNSFRMNG"/>
</dbReference>
<dbReference type="OrthoDB" id="9989112at2759"/>
<dbReference type="RefSeq" id="XP_020071478.1">
    <property type="nucleotide sequence ID" value="XM_020217347.1"/>
</dbReference>
<proteinExistence type="inferred from homology"/>
<dbReference type="PROSITE" id="PS51417">
    <property type="entry name" value="ARF"/>
    <property type="match status" value="1"/>
</dbReference>
<dbReference type="Proteomes" id="UP000094389">
    <property type="component" value="Unassembled WGS sequence"/>
</dbReference>
<dbReference type="GO" id="GO:0003924">
    <property type="term" value="F:GTPase activity"/>
    <property type="evidence" value="ECO:0007669"/>
    <property type="project" value="InterPro"/>
</dbReference>
<dbReference type="PROSITE" id="PS51419">
    <property type="entry name" value="RAB"/>
    <property type="match status" value="1"/>
</dbReference>
<dbReference type="GeneID" id="30991743"/>
<name>A0A1E4S4I5_CYBJN</name>
<organism evidence="3 4">
    <name type="scientific">Cyberlindnera jadinii (strain ATCC 18201 / CBS 1600 / BCRC 20928 / JCM 3617 / NBRC 0987 / NRRL Y-1542)</name>
    <name type="common">Torula yeast</name>
    <name type="synonym">Candida utilis</name>
    <dbReference type="NCBI Taxonomy" id="983966"/>
    <lineage>
        <taxon>Eukaryota</taxon>
        <taxon>Fungi</taxon>
        <taxon>Dikarya</taxon>
        <taxon>Ascomycota</taxon>
        <taxon>Saccharomycotina</taxon>
        <taxon>Saccharomycetes</taxon>
        <taxon>Phaffomycetales</taxon>
        <taxon>Phaffomycetaceae</taxon>
        <taxon>Cyberlindnera</taxon>
    </lineage>
</organism>
<dbReference type="InterPro" id="IPR027417">
    <property type="entry name" value="P-loop_NTPase"/>
</dbReference>
<evidence type="ECO:0000256" key="1">
    <source>
        <dbReference type="ARBA" id="ARBA00006270"/>
    </source>
</evidence>
<sequence>MSYIIQGHSSIPVLLPPLHTAFESRTSYQRFSSVQLTTADVTALQQLNQGEYRYRRISISDLVDATPRSLSSDSVFSQVTDGHSTRSSSVSSLSSLDDDAGNGHSDEQEDDDEEEEELQMQCHTGECAEQHCHDEASEYEPGNKCTHRCDLQYTTQRKRLLHITGNSSRQRKGPSCDLCQLKKIKCDAYIEVLLTGEEIPEGIKVAAHTANCKRVLSRDLINRYITKDEESQGYKLLLANDKLIKFRNCGHCERKHTQAVFSRGYTKRDVMKSRLRIHGLQAGCQTVLGGRSGEMDTVNSLPSVIVREHYDYLAKIIVIGPSSTGKTSLLHRYLTNELDQHQISQTIGVDFKSKICCTKDDVRIKLQLWDTAGQERFRSLTRSYYRNSAGVIMVFDLADLSTLASLDEYWQDVRELMHSPSVVLVGNKGDLAQGLSAEDVEAIWTRWGVSDENKERIQYVETSVKDGINVSKPFELLAESLWKRLQYEEIDPDDSQFGVQYGDIPWNVTLQSFKGARSRLHRQSSISLDQFQTGVGQNRSDGGCWC</sequence>
<dbReference type="EMBL" id="KV453928">
    <property type="protein sequence ID" value="ODV74439.1"/>
    <property type="molecule type" value="Genomic_DNA"/>
</dbReference>
<dbReference type="GO" id="GO:0005525">
    <property type="term" value="F:GTP binding"/>
    <property type="evidence" value="ECO:0007669"/>
    <property type="project" value="InterPro"/>
</dbReference>
<evidence type="ECO:0000313" key="4">
    <source>
        <dbReference type="Proteomes" id="UP000094389"/>
    </source>
</evidence>
<evidence type="ECO:0000313" key="3">
    <source>
        <dbReference type="EMBL" id="ODV74439.1"/>
    </source>
</evidence>
<dbReference type="PANTHER" id="PTHR47979">
    <property type="entry name" value="DRAB11-RELATED"/>
    <property type="match status" value="1"/>
</dbReference>
<dbReference type="SUPFAM" id="SSF52540">
    <property type="entry name" value="P-loop containing nucleoside triphosphate hydrolases"/>
    <property type="match status" value="1"/>
</dbReference>
<dbReference type="STRING" id="983966.A0A1E4S4I5"/>
<feature type="compositionally biased region" description="Acidic residues" evidence="2">
    <location>
        <begin position="107"/>
        <end position="118"/>
    </location>
</feature>
<dbReference type="SMART" id="SM00173">
    <property type="entry name" value="RAS"/>
    <property type="match status" value="1"/>
</dbReference>
<comment type="similarity">
    <text evidence="1">Belongs to the small GTPase superfamily. Rab family.</text>
</comment>
<dbReference type="InterPro" id="IPR001806">
    <property type="entry name" value="Small_GTPase"/>
</dbReference>
<dbReference type="SMART" id="SM00176">
    <property type="entry name" value="RAN"/>
    <property type="match status" value="1"/>
</dbReference>
<accession>A0A1E4S4I5</accession>
<gene>
    <name evidence="3" type="ORF">CYBJADRAFT_189516</name>
</gene>
<keyword evidence="4" id="KW-1185">Reference proteome</keyword>
<evidence type="ECO:0000256" key="2">
    <source>
        <dbReference type="SAM" id="MobiDB-lite"/>
    </source>
</evidence>
<dbReference type="AlphaFoldDB" id="A0A1E4S4I5"/>
<dbReference type="PROSITE" id="PS51421">
    <property type="entry name" value="RAS"/>
    <property type="match status" value="1"/>
</dbReference>
<dbReference type="Pfam" id="PF00071">
    <property type="entry name" value="Ras"/>
    <property type="match status" value="1"/>
</dbReference>
<reference evidence="3 4" key="1">
    <citation type="journal article" date="2016" name="Proc. Natl. Acad. Sci. U.S.A.">
        <title>Comparative genomics of biotechnologically important yeasts.</title>
        <authorList>
            <person name="Riley R."/>
            <person name="Haridas S."/>
            <person name="Wolfe K.H."/>
            <person name="Lopes M.R."/>
            <person name="Hittinger C.T."/>
            <person name="Goeker M."/>
            <person name="Salamov A.A."/>
            <person name="Wisecaver J.H."/>
            <person name="Long T.M."/>
            <person name="Calvey C.H."/>
            <person name="Aerts A.L."/>
            <person name="Barry K.W."/>
            <person name="Choi C."/>
            <person name="Clum A."/>
            <person name="Coughlan A.Y."/>
            <person name="Deshpande S."/>
            <person name="Douglass A.P."/>
            <person name="Hanson S.J."/>
            <person name="Klenk H.-P."/>
            <person name="LaButti K.M."/>
            <person name="Lapidus A."/>
            <person name="Lindquist E.A."/>
            <person name="Lipzen A.M."/>
            <person name="Meier-Kolthoff J.P."/>
            <person name="Ohm R.A."/>
            <person name="Otillar R.P."/>
            <person name="Pangilinan J.L."/>
            <person name="Peng Y."/>
            <person name="Rokas A."/>
            <person name="Rosa C.A."/>
            <person name="Scheuner C."/>
            <person name="Sibirny A.A."/>
            <person name="Slot J.C."/>
            <person name="Stielow J.B."/>
            <person name="Sun H."/>
            <person name="Kurtzman C.P."/>
            <person name="Blackwell M."/>
            <person name="Grigoriev I.V."/>
            <person name="Jeffries T.W."/>
        </authorList>
    </citation>
    <scope>NUCLEOTIDE SEQUENCE [LARGE SCALE GENOMIC DNA]</scope>
    <source>
        <strain evidence="4">ATCC 18201 / CBS 1600 / BCRC 20928 / JCM 3617 / NBRC 0987 / NRRL Y-1542</strain>
    </source>
</reference>
<dbReference type="Gene3D" id="3.40.50.300">
    <property type="entry name" value="P-loop containing nucleotide triphosphate hydrolases"/>
    <property type="match status" value="1"/>
</dbReference>
<dbReference type="CDD" id="cd00154">
    <property type="entry name" value="Rab"/>
    <property type="match status" value="1"/>
</dbReference>
<feature type="region of interest" description="Disordered" evidence="2">
    <location>
        <begin position="70"/>
        <end position="120"/>
    </location>
</feature>